<keyword evidence="2" id="KW-1185">Reference proteome</keyword>
<proteinExistence type="predicted"/>
<sequence length="41" mass="4496">MARVLAAVALILVVAVGVAWDWSECRGAGHGVLYCLHIRYR</sequence>
<dbReference type="EMBL" id="CABFPH010000029">
    <property type="protein sequence ID" value="VUD71842.1"/>
    <property type="molecule type" value="Genomic_DNA"/>
</dbReference>
<evidence type="ECO:0000313" key="1">
    <source>
        <dbReference type="EMBL" id="VUD71842.1"/>
    </source>
</evidence>
<dbReference type="AlphaFoldDB" id="A0A509ECD4"/>
<accession>A0A509ECD4</accession>
<dbReference type="Proteomes" id="UP000410984">
    <property type="component" value="Unassembled WGS sequence"/>
</dbReference>
<reference evidence="1 2" key="1">
    <citation type="submission" date="2019-06" db="EMBL/GenBank/DDBJ databases">
        <authorList>
            <person name="Rodrigo-Torres L."/>
            <person name="Arahal R. D."/>
            <person name="Lucena T."/>
        </authorList>
    </citation>
    <scope>NUCLEOTIDE SEQUENCE [LARGE SCALE GENOMIC DNA]</scope>
    <source>
        <strain evidence="1 2">SB0023/3</strain>
    </source>
</reference>
<evidence type="ECO:0000313" key="2">
    <source>
        <dbReference type="Proteomes" id="UP000410984"/>
    </source>
</evidence>
<protein>
    <submittedName>
        <fullName evidence="1">Uncharacterized protein</fullName>
    </submittedName>
</protein>
<name>A0A509ECD4_9HYPH</name>
<gene>
    <name evidence="1" type="ORF">MET9862_02430</name>
</gene>
<organism evidence="1 2">
    <name type="scientific">Methylobacterium symbioticum</name>
    <dbReference type="NCBI Taxonomy" id="2584084"/>
    <lineage>
        <taxon>Bacteria</taxon>
        <taxon>Pseudomonadati</taxon>
        <taxon>Pseudomonadota</taxon>
        <taxon>Alphaproteobacteria</taxon>
        <taxon>Hyphomicrobiales</taxon>
        <taxon>Methylobacteriaceae</taxon>
        <taxon>Methylobacterium</taxon>
    </lineage>
</organism>